<dbReference type="RefSeq" id="WP_269442639.1">
    <property type="nucleotide sequence ID" value="NZ_CP097463.1"/>
</dbReference>
<protein>
    <submittedName>
        <fullName evidence="3">13E12 repeat family protein</fullName>
    </submittedName>
</protein>
<dbReference type="InterPro" id="IPR003870">
    <property type="entry name" value="DUF222"/>
</dbReference>
<name>A0ABY7JU81_9ACTN</name>
<proteinExistence type="predicted"/>
<feature type="region of interest" description="Disordered" evidence="1">
    <location>
        <begin position="231"/>
        <end position="251"/>
    </location>
</feature>
<feature type="domain" description="DUF222" evidence="2">
    <location>
        <begin position="44"/>
        <end position="289"/>
    </location>
</feature>
<accession>A0ABY7JU81</accession>
<dbReference type="Proteomes" id="UP001164693">
    <property type="component" value="Chromosome"/>
</dbReference>
<gene>
    <name evidence="3" type="ORF">M6B22_16430</name>
</gene>
<feature type="domain" description="DUF222" evidence="2">
    <location>
        <begin position="336"/>
        <end position="393"/>
    </location>
</feature>
<feature type="region of interest" description="Disordered" evidence="1">
    <location>
        <begin position="391"/>
        <end position="412"/>
    </location>
</feature>
<feature type="compositionally biased region" description="Basic and acidic residues" evidence="1">
    <location>
        <begin position="241"/>
        <end position="251"/>
    </location>
</feature>
<reference evidence="3" key="1">
    <citation type="submission" date="2022-05" db="EMBL/GenBank/DDBJ databases">
        <title>Jatrophihabitans sp. SB3-54 whole genome sequence.</title>
        <authorList>
            <person name="Suh M.K."/>
            <person name="Eom M.K."/>
            <person name="Kim J.S."/>
            <person name="Kim H.S."/>
            <person name="Do H.E."/>
            <person name="Shin Y.K."/>
            <person name="Lee J.-S."/>
        </authorList>
    </citation>
    <scope>NUCLEOTIDE SEQUENCE</scope>
    <source>
        <strain evidence="3">SB3-54</strain>
    </source>
</reference>
<dbReference type="Pfam" id="PF02720">
    <property type="entry name" value="DUF222"/>
    <property type="match status" value="2"/>
</dbReference>
<organism evidence="3 4">
    <name type="scientific">Jatrophihabitans cynanchi</name>
    <dbReference type="NCBI Taxonomy" id="2944128"/>
    <lineage>
        <taxon>Bacteria</taxon>
        <taxon>Bacillati</taxon>
        <taxon>Actinomycetota</taxon>
        <taxon>Actinomycetes</taxon>
        <taxon>Jatrophihabitantales</taxon>
        <taxon>Jatrophihabitantaceae</taxon>
        <taxon>Jatrophihabitans</taxon>
    </lineage>
</organism>
<evidence type="ECO:0000313" key="3">
    <source>
        <dbReference type="EMBL" id="WAX56111.1"/>
    </source>
</evidence>
<keyword evidence="4" id="KW-1185">Reference proteome</keyword>
<evidence type="ECO:0000259" key="2">
    <source>
        <dbReference type="Pfam" id="PF02720"/>
    </source>
</evidence>
<evidence type="ECO:0000313" key="4">
    <source>
        <dbReference type="Proteomes" id="UP001164693"/>
    </source>
</evidence>
<sequence>MAVDATLEAFALLEDLNRALDKLTSTDLSTLTGEQLLRFTSAWERHKRRGTVLDHASVAELDSRHTAGEKGLRSTAALLGELLRLDPGQARRRVRDAGDFVPRHGLSGELLPPLRPDTARALADGDIGIEHARSVGDLFDALPAQTLQAERAIEAAALDAAAVCAPHRLRQWCVQAAAHLDPDGSKPCEEAKRRDRGLSLIDQPDGWAKLSGRLTPHAAAALRAVLGPLAAPAPTTGSDGESIRDERTPAQRRHDALAEACTRLLRTGTLPDTGGAATTILVTIDYRDLLHRYWQHTRSGRGTGTADYGDGLGTDGCGADRFGFGGANGFAGASDGHAVTSYGTLIPVDELLRRAGDAHLIPVVLNDTGGVMAYGRDRRLASPGQRRALAARDGGVCAPAAPSPPTGAKSTT</sequence>
<dbReference type="EMBL" id="CP097463">
    <property type="protein sequence ID" value="WAX56111.1"/>
    <property type="molecule type" value="Genomic_DNA"/>
</dbReference>
<evidence type="ECO:0000256" key="1">
    <source>
        <dbReference type="SAM" id="MobiDB-lite"/>
    </source>
</evidence>